<feature type="binding site" evidence="9">
    <location>
        <position position="75"/>
    </location>
    <ligand>
        <name>substrate</name>
    </ligand>
</feature>
<comment type="similarity">
    <text evidence="9">Belongs to the bacterial CoaD family.</text>
</comment>
<dbReference type="GeneID" id="66556736"/>
<dbReference type="InterPro" id="IPR001980">
    <property type="entry name" value="PPAT"/>
</dbReference>
<dbReference type="Proteomes" id="UP000262607">
    <property type="component" value="Chromosome"/>
</dbReference>
<comment type="catalytic activity">
    <reaction evidence="8 9">
        <text>(R)-4'-phosphopantetheine + ATP + H(+) = 3'-dephospho-CoA + diphosphate</text>
        <dbReference type="Rhea" id="RHEA:19801"/>
        <dbReference type="ChEBI" id="CHEBI:15378"/>
        <dbReference type="ChEBI" id="CHEBI:30616"/>
        <dbReference type="ChEBI" id="CHEBI:33019"/>
        <dbReference type="ChEBI" id="CHEBI:57328"/>
        <dbReference type="ChEBI" id="CHEBI:61723"/>
        <dbReference type="EC" id="2.7.7.3"/>
    </reaction>
</comment>
<evidence type="ECO:0000259" key="10">
    <source>
        <dbReference type="Pfam" id="PF01467"/>
    </source>
</evidence>
<comment type="function">
    <text evidence="9">Reversibly transfers an adenylyl group from ATP to 4'-phosphopantetheine, yielding dephospho-CoA (dPCoA) and pyrophosphate.</text>
</comment>
<feature type="domain" description="Cytidyltransferase-like" evidence="10">
    <location>
        <begin position="7"/>
        <end position="137"/>
    </location>
</feature>
<feature type="binding site" evidence="9">
    <location>
        <begin position="90"/>
        <end position="92"/>
    </location>
    <ligand>
        <name>ATP</name>
        <dbReference type="ChEBI" id="CHEBI:30616"/>
    </ligand>
</feature>
<evidence type="ECO:0000256" key="2">
    <source>
        <dbReference type="ARBA" id="ARBA00022679"/>
    </source>
</evidence>
<dbReference type="InterPro" id="IPR004821">
    <property type="entry name" value="Cyt_trans-like"/>
</dbReference>
<keyword evidence="2 9" id="KW-0808">Transferase</keyword>
<keyword evidence="3 9" id="KW-0548">Nucleotidyltransferase</keyword>
<evidence type="ECO:0000256" key="6">
    <source>
        <dbReference type="ARBA" id="ARBA00022842"/>
    </source>
</evidence>
<comment type="subunit">
    <text evidence="9">Homohexamer.</text>
</comment>
<keyword evidence="5 9" id="KW-0067">ATP-binding</keyword>
<evidence type="ECO:0000256" key="5">
    <source>
        <dbReference type="ARBA" id="ARBA00022840"/>
    </source>
</evidence>
<dbReference type="Gene3D" id="3.40.50.620">
    <property type="entry name" value="HUPs"/>
    <property type="match status" value="1"/>
</dbReference>
<comment type="subcellular location">
    <subcellularLocation>
        <location evidence="9">Cytoplasm</location>
    </subcellularLocation>
</comment>
<feature type="binding site" evidence="9">
    <location>
        <position position="19"/>
    </location>
    <ligand>
        <name>ATP</name>
        <dbReference type="ChEBI" id="CHEBI:30616"/>
    </ligand>
</feature>
<dbReference type="AlphaFoldDB" id="A0AAD1CLR2"/>
<evidence type="ECO:0000256" key="9">
    <source>
        <dbReference type="HAMAP-Rule" id="MF_00151"/>
    </source>
</evidence>
<sequence>MNNRIAVFPGTFDPITIGHYDIIIRSLNLFDKIIIAIGNNSEKNNMFSIQKRKEWIQKTFFQFPKIEIELFKGLTISFCKKKEAQFVLRGIRNQLDFEFEKNIYYANKKLYNNSCIETIFILSSYDKSYISSCMVRDIIKNGGNYTIFVPKYVRINKKFF</sequence>
<evidence type="ECO:0000256" key="8">
    <source>
        <dbReference type="ARBA" id="ARBA00029346"/>
    </source>
</evidence>
<feature type="site" description="Transition state stabilizer" evidence="9">
    <location>
        <position position="19"/>
    </location>
</feature>
<keyword evidence="6 9" id="KW-0460">Magnesium</keyword>
<keyword evidence="1 9" id="KW-0963">Cytoplasm</keyword>
<dbReference type="EC" id="2.7.7.3" evidence="9"/>
<dbReference type="GO" id="GO:0005524">
    <property type="term" value="F:ATP binding"/>
    <property type="evidence" value="ECO:0007669"/>
    <property type="project" value="UniProtKB-KW"/>
</dbReference>
<dbReference type="PRINTS" id="PR01020">
    <property type="entry name" value="LPSBIOSNTHSS"/>
</dbReference>
<feature type="binding site" evidence="9">
    <location>
        <position position="100"/>
    </location>
    <ligand>
        <name>ATP</name>
        <dbReference type="ChEBI" id="CHEBI:30616"/>
    </ligand>
</feature>
<dbReference type="EMBL" id="AP014610">
    <property type="protein sequence ID" value="BBA17826.1"/>
    <property type="molecule type" value="Genomic_DNA"/>
</dbReference>
<protein>
    <recommendedName>
        <fullName evidence="9">Phosphopantetheine adenylyltransferase</fullName>
        <ecNumber evidence="9">2.7.7.3</ecNumber>
    </recommendedName>
    <alternativeName>
        <fullName evidence="9">Dephospho-CoA pyrophosphorylase</fullName>
    </alternativeName>
    <alternativeName>
        <fullName evidence="9">Pantetheine-phosphate adenylyltransferase</fullName>
        <shortName evidence="9">PPAT</shortName>
    </alternativeName>
</protein>
<feature type="binding site" evidence="9">
    <location>
        <position position="11"/>
    </location>
    <ligand>
        <name>substrate</name>
    </ligand>
</feature>
<dbReference type="PANTHER" id="PTHR21342">
    <property type="entry name" value="PHOSPHOPANTETHEINE ADENYLYLTRANSFERASE"/>
    <property type="match status" value="1"/>
</dbReference>
<dbReference type="GO" id="GO:0015937">
    <property type="term" value="P:coenzyme A biosynthetic process"/>
    <property type="evidence" value="ECO:0007669"/>
    <property type="project" value="UniProtKB-UniRule"/>
</dbReference>
<organism evidence="11 12">
    <name type="scientific">Blattabacterium punctulatus CPU2</name>
    <dbReference type="NCBI Taxonomy" id="1457032"/>
    <lineage>
        <taxon>Bacteria</taxon>
        <taxon>Pseudomonadati</taxon>
        <taxon>Bacteroidota</taxon>
        <taxon>Flavobacteriia</taxon>
        <taxon>Flavobacteriales</taxon>
        <taxon>Blattabacteriaceae</taxon>
        <taxon>Blattabacterium</taxon>
    </lineage>
</organism>
<keyword evidence="4 9" id="KW-0547">Nucleotide-binding</keyword>
<comment type="pathway">
    <text evidence="9">Cofactor biosynthesis; coenzyme A biosynthesis; CoA from (R)-pantothenate: step 4/5.</text>
</comment>
<name>A0AAD1CLR2_9FLAO</name>
<evidence type="ECO:0000313" key="12">
    <source>
        <dbReference type="Proteomes" id="UP000262607"/>
    </source>
</evidence>
<dbReference type="NCBIfam" id="TIGR00125">
    <property type="entry name" value="cyt_tran_rel"/>
    <property type="match status" value="1"/>
</dbReference>
<dbReference type="HAMAP" id="MF_00151">
    <property type="entry name" value="PPAT_bact"/>
    <property type="match status" value="1"/>
</dbReference>
<feature type="binding site" evidence="9">
    <location>
        <position position="43"/>
    </location>
    <ligand>
        <name>substrate</name>
    </ligand>
</feature>
<feature type="binding site" evidence="9">
    <location>
        <begin position="11"/>
        <end position="12"/>
    </location>
    <ligand>
        <name>ATP</name>
        <dbReference type="ChEBI" id="CHEBI:30616"/>
    </ligand>
</feature>
<dbReference type="PANTHER" id="PTHR21342:SF1">
    <property type="entry name" value="PHOSPHOPANTETHEINE ADENYLYLTRANSFERASE"/>
    <property type="match status" value="1"/>
</dbReference>
<dbReference type="SUPFAM" id="SSF52374">
    <property type="entry name" value="Nucleotidylyl transferase"/>
    <property type="match status" value="1"/>
</dbReference>
<dbReference type="Pfam" id="PF01467">
    <property type="entry name" value="CTP_transf_like"/>
    <property type="match status" value="1"/>
</dbReference>
<evidence type="ECO:0000256" key="3">
    <source>
        <dbReference type="ARBA" id="ARBA00022695"/>
    </source>
</evidence>
<reference evidence="11 12" key="1">
    <citation type="submission" date="2014-06" db="EMBL/GenBank/DDBJ databases">
        <title>Genome sequence of the intracellular symbiont Blattabacterium cuenoti, strain CPU2 from the wood feeding cockroach Cryptocercus punctulatus.</title>
        <authorList>
            <person name="Kinjo Y."/>
            <person name="Ohkuma M."/>
            <person name="Tokuda G."/>
        </authorList>
    </citation>
    <scope>NUCLEOTIDE SEQUENCE [LARGE SCALE GENOMIC DNA]</scope>
    <source>
        <strain evidence="11 12">CPU2</strain>
    </source>
</reference>
<evidence type="ECO:0000313" key="11">
    <source>
        <dbReference type="EMBL" id="BBA17826.1"/>
    </source>
</evidence>
<dbReference type="NCBIfam" id="TIGR01510">
    <property type="entry name" value="coaD_prev_kdtB"/>
    <property type="match status" value="1"/>
</dbReference>
<gene>
    <name evidence="9 11" type="primary">coaD</name>
    <name evidence="11" type="ORF">CPU2_334</name>
</gene>
<dbReference type="RefSeq" id="WP_110548687.1">
    <property type="nucleotide sequence ID" value="NZ_AP014610.1"/>
</dbReference>
<keyword evidence="7 9" id="KW-0173">Coenzyme A biosynthesis</keyword>
<evidence type="ECO:0000256" key="4">
    <source>
        <dbReference type="ARBA" id="ARBA00022741"/>
    </source>
</evidence>
<dbReference type="GO" id="GO:0005737">
    <property type="term" value="C:cytoplasm"/>
    <property type="evidence" value="ECO:0007669"/>
    <property type="project" value="UniProtKB-SubCell"/>
</dbReference>
<accession>A0AAD1CLR2</accession>
<proteinExistence type="inferred from homology"/>
<evidence type="ECO:0000256" key="7">
    <source>
        <dbReference type="ARBA" id="ARBA00022993"/>
    </source>
</evidence>
<feature type="binding site" evidence="9">
    <location>
        <position position="89"/>
    </location>
    <ligand>
        <name>substrate</name>
    </ligand>
</feature>
<dbReference type="InterPro" id="IPR014729">
    <property type="entry name" value="Rossmann-like_a/b/a_fold"/>
</dbReference>
<feature type="binding site" evidence="9">
    <location>
        <begin position="127"/>
        <end position="133"/>
    </location>
    <ligand>
        <name>ATP</name>
        <dbReference type="ChEBI" id="CHEBI:30616"/>
    </ligand>
</feature>
<evidence type="ECO:0000256" key="1">
    <source>
        <dbReference type="ARBA" id="ARBA00022490"/>
    </source>
</evidence>
<dbReference type="GO" id="GO:0004595">
    <property type="term" value="F:pantetheine-phosphate adenylyltransferase activity"/>
    <property type="evidence" value="ECO:0007669"/>
    <property type="project" value="UniProtKB-UniRule"/>
</dbReference>
<comment type="cofactor">
    <cofactor evidence="9">
        <name>Mg(2+)</name>
        <dbReference type="ChEBI" id="CHEBI:18420"/>
    </cofactor>
</comment>